<dbReference type="AlphaFoldDB" id="A0A517L2M1"/>
<dbReference type="PANTHER" id="PTHR24148">
    <property type="entry name" value="ANKYRIN REPEAT DOMAIN-CONTAINING PROTEIN 39 HOMOLOG-RELATED"/>
    <property type="match status" value="1"/>
</dbReference>
<protein>
    <recommendedName>
        <fullName evidence="1">Heterokaryon incompatibility domain-containing protein</fullName>
    </recommendedName>
</protein>
<evidence type="ECO:0000313" key="2">
    <source>
        <dbReference type="EMBL" id="QDS69866.1"/>
    </source>
</evidence>
<dbReference type="OrthoDB" id="194358at2759"/>
<dbReference type="PANTHER" id="PTHR24148:SF73">
    <property type="entry name" value="HET DOMAIN PROTEIN (AFU_ORTHOLOGUE AFUA_8G01020)"/>
    <property type="match status" value="1"/>
</dbReference>
<accession>A0A517L2M1</accession>
<proteinExistence type="predicted"/>
<dbReference type="Proteomes" id="UP000316270">
    <property type="component" value="Chromosome 4"/>
</dbReference>
<dbReference type="InterPro" id="IPR010730">
    <property type="entry name" value="HET"/>
</dbReference>
<organism evidence="2 3">
    <name type="scientific">Venturia effusa</name>
    <dbReference type="NCBI Taxonomy" id="50376"/>
    <lineage>
        <taxon>Eukaryota</taxon>
        <taxon>Fungi</taxon>
        <taxon>Dikarya</taxon>
        <taxon>Ascomycota</taxon>
        <taxon>Pezizomycotina</taxon>
        <taxon>Dothideomycetes</taxon>
        <taxon>Pleosporomycetidae</taxon>
        <taxon>Venturiales</taxon>
        <taxon>Venturiaceae</taxon>
        <taxon>Venturia</taxon>
    </lineage>
</organism>
<name>A0A517L2M1_9PEZI</name>
<evidence type="ECO:0000259" key="1">
    <source>
        <dbReference type="Pfam" id="PF06985"/>
    </source>
</evidence>
<evidence type="ECO:0000313" key="3">
    <source>
        <dbReference type="Proteomes" id="UP000316270"/>
    </source>
</evidence>
<dbReference type="EMBL" id="CP042188">
    <property type="protein sequence ID" value="QDS69866.1"/>
    <property type="molecule type" value="Genomic_DNA"/>
</dbReference>
<feature type="domain" description="Heterokaryon incompatibility" evidence="1">
    <location>
        <begin position="57"/>
        <end position="204"/>
    </location>
</feature>
<gene>
    <name evidence="2" type="ORF">FKW77_000452</name>
</gene>
<dbReference type="InterPro" id="IPR052895">
    <property type="entry name" value="HetReg/Transcr_Mod"/>
</dbReference>
<dbReference type="STRING" id="50376.A0A517L2M1"/>
<keyword evidence="3" id="KW-1185">Reference proteome</keyword>
<reference evidence="2 3" key="1">
    <citation type="submission" date="2019-07" db="EMBL/GenBank/DDBJ databases">
        <title>Finished genome of Venturia effusa.</title>
        <authorList>
            <person name="Young C.A."/>
            <person name="Cox M.P."/>
            <person name="Ganley A.R.D."/>
            <person name="David W.J."/>
        </authorList>
    </citation>
    <scope>NUCLEOTIDE SEQUENCE [LARGE SCALE GENOMIC DNA]</scope>
    <source>
        <strain evidence="3">albino</strain>
    </source>
</reference>
<dbReference type="Pfam" id="PF06985">
    <property type="entry name" value="HET"/>
    <property type="match status" value="1"/>
</dbReference>
<sequence>MEAKGDQISDQGYQHQPLDPHKTQIRLLRFTNTGPHFKHGQINIHLEVFDLESCPKYNALSYMWGPPAPNRQIAIDGHAFIIRENLWNFLNDVQMLRKKTEERYSGDPETEMQTAYSGHNFWIDQICIQQCNSAERNHQVAMMGDIFQKAEEVLVWLGPSVASDGMYGLIDQDGLFKVSPAVTDYYARVLCHRPYWWRLWVIQEIMLGKKFTIIHGQHMVSWGYFFWGIDFDEFGGRHSVPRIVQSIFDERDIFYQKGRGHSLSYVLELFSLAGAECENPRDKVYGLQGLVDASAAVDVDYNKSVEEVFFDVLAKVIHDEIGLTETVLIEFGQLLQNSLDLQHIANDKIHAFITAAKAIEDQNWQTSCERPRKRLKDHVSAEIQKLRRQLGGSDEQVEAWFQQVRDHMHQDLDLRGHVQFFELDQSVTRKDVEDGKITAVLEAIGDETRKILRQRLQFRLRADSERPDSVSTRFPALTANTFRLYEMLEAEAIRRESLLESIWRGSPSGRLLEAEFRREPIVEALQKDSPSGGDVDPLRDQSAPFRFSARSASTW</sequence>